<name>A0A182NY77_9DIPT</name>
<sequence length="175" mass="20128">MPRATYLPSPNSPDCSPMPRPTSSHEPSQLDRIEQQLKSLCKCNRAISGQIKLMFDTLYKNNTITRTFQLQRMASEEDLESFNTKLGINSTCMAEALCQLVHILFETSDVDNRLEIIFNLFFERDLVAKCSWTGRGFPDPKLCLSKYIDILSLIKYAGGNHLMMRTDEYVKQFIF</sequence>
<proteinExistence type="predicted"/>
<dbReference type="EnsemblMetazoa" id="ADIR014782-RA">
    <property type="protein sequence ID" value="ADIR014782-PA"/>
    <property type="gene ID" value="ADIR014782"/>
</dbReference>
<feature type="region of interest" description="Disordered" evidence="1">
    <location>
        <begin position="1"/>
        <end position="28"/>
    </location>
</feature>
<organism evidence="2 3">
    <name type="scientific">Anopheles dirus</name>
    <dbReference type="NCBI Taxonomy" id="7168"/>
    <lineage>
        <taxon>Eukaryota</taxon>
        <taxon>Metazoa</taxon>
        <taxon>Ecdysozoa</taxon>
        <taxon>Arthropoda</taxon>
        <taxon>Hexapoda</taxon>
        <taxon>Insecta</taxon>
        <taxon>Pterygota</taxon>
        <taxon>Neoptera</taxon>
        <taxon>Endopterygota</taxon>
        <taxon>Diptera</taxon>
        <taxon>Nematocera</taxon>
        <taxon>Culicoidea</taxon>
        <taxon>Culicidae</taxon>
        <taxon>Anophelinae</taxon>
        <taxon>Anopheles</taxon>
    </lineage>
</organism>
<reference evidence="3" key="1">
    <citation type="submission" date="2013-03" db="EMBL/GenBank/DDBJ databases">
        <title>The Genome Sequence of Anopheles dirus WRAIR2.</title>
        <authorList>
            <consortium name="The Broad Institute Genomics Platform"/>
            <person name="Neafsey D.E."/>
            <person name="Walton C."/>
            <person name="Walker B."/>
            <person name="Young S.K."/>
            <person name="Zeng Q."/>
            <person name="Gargeya S."/>
            <person name="Fitzgerald M."/>
            <person name="Haas B."/>
            <person name="Abouelleil A."/>
            <person name="Allen A.W."/>
            <person name="Alvarado L."/>
            <person name="Arachchi H.M."/>
            <person name="Berlin A.M."/>
            <person name="Chapman S.B."/>
            <person name="Gainer-Dewar J."/>
            <person name="Goldberg J."/>
            <person name="Griggs A."/>
            <person name="Gujja S."/>
            <person name="Hansen M."/>
            <person name="Howarth C."/>
            <person name="Imamovic A."/>
            <person name="Ireland A."/>
            <person name="Larimer J."/>
            <person name="McCowan C."/>
            <person name="Murphy C."/>
            <person name="Pearson M."/>
            <person name="Poon T.W."/>
            <person name="Priest M."/>
            <person name="Roberts A."/>
            <person name="Saif S."/>
            <person name="Shea T."/>
            <person name="Sisk P."/>
            <person name="Sykes S."/>
            <person name="Wortman J."/>
            <person name="Nusbaum C."/>
            <person name="Birren B."/>
        </authorList>
    </citation>
    <scope>NUCLEOTIDE SEQUENCE [LARGE SCALE GENOMIC DNA]</scope>
    <source>
        <strain evidence="3">WRAIR2</strain>
    </source>
</reference>
<dbReference type="VEuPathDB" id="VectorBase:ADIR014782"/>
<dbReference type="Proteomes" id="UP000075884">
    <property type="component" value="Unassembled WGS sequence"/>
</dbReference>
<reference evidence="2" key="2">
    <citation type="submission" date="2020-05" db="UniProtKB">
        <authorList>
            <consortium name="EnsemblMetazoa"/>
        </authorList>
    </citation>
    <scope>IDENTIFICATION</scope>
    <source>
        <strain evidence="2">WRAIR2</strain>
    </source>
</reference>
<evidence type="ECO:0000256" key="1">
    <source>
        <dbReference type="SAM" id="MobiDB-lite"/>
    </source>
</evidence>
<protein>
    <submittedName>
        <fullName evidence="2">DUF4806 domain-containing protein</fullName>
    </submittedName>
</protein>
<evidence type="ECO:0000313" key="2">
    <source>
        <dbReference type="EnsemblMetazoa" id="ADIR014782-PA"/>
    </source>
</evidence>
<keyword evidence="3" id="KW-1185">Reference proteome</keyword>
<accession>A0A182NY77</accession>
<dbReference type="AlphaFoldDB" id="A0A182NY77"/>
<evidence type="ECO:0000313" key="3">
    <source>
        <dbReference type="Proteomes" id="UP000075884"/>
    </source>
</evidence>